<keyword evidence="1" id="KW-0472">Membrane</keyword>
<evidence type="ECO:0000313" key="2">
    <source>
        <dbReference type="EMBL" id="MFC4720926.1"/>
    </source>
</evidence>
<organism evidence="2 3">
    <name type="scientific">Geojedonia litorea</name>
    <dbReference type="NCBI Taxonomy" id="1268269"/>
    <lineage>
        <taxon>Bacteria</taxon>
        <taxon>Pseudomonadati</taxon>
        <taxon>Bacteroidota</taxon>
        <taxon>Flavobacteriia</taxon>
        <taxon>Flavobacteriales</taxon>
        <taxon>Flavobacteriaceae</taxon>
        <taxon>Geojedonia</taxon>
    </lineage>
</organism>
<accession>A0ABV9N0H3</accession>
<dbReference type="RefSeq" id="WP_387960147.1">
    <property type="nucleotide sequence ID" value="NZ_JBHSGP010000004.1"/>
</dbReference>
<feature type="transmembrane region" description="Helical" evidence="1">
    <location>
        <begin position="21"/>
        <end position="42"/>
    </location>
</feature>
<dbReference type="Proteomes" id="UP001595953">
    <property type="component" value="Unassembled WGS sequence"/>
</dbReference>
<keyword evidence="1" id="KW-1133">Transmembrane helix</keyword>
<dbReference type="InterPro" id="IPR045749">
    <property type="entry name" value="DUF6090"/>
</dbReference>
<dbReference type="Pfam" id="PF19578">
    <property type="entry name" value="DUF6090"/>
    <property type="match status" value="1"/>
</dbReference>
<sequence>MIKFFRSIRQNLLSEGKTGKYIKYAIGEIVLVVIGILIALAINNWNEKRKMHRQELIYLNNIKTDIIAQISMLDVYIDFENIILDQSEDIIRHYELNKGFYAMDSIFPKLNDLTVRWTFSNANTTLTQLLNSNQINTIQNRALKEELIKFNQEIDLFTKNTNINNTNLIDQLSTKSFIEVGAYALYGNSNRINTKFHDFYVFQTIKIYGKETHKAEKNELINLATQLLNEPKNRLELINKVVYRNTLSSLQKSGNKSLKEKSEAILKKIENEIELH</sequence>
<proteinExistence type="predicted"/>
<evidence type="ECO:0000313" key="3">
    <source>
        <dbReference type="Proteomes" id="UP001595953"/>
    </source>
</evidence>
<keyword evidence="3" id="KW-1185">Reference proteome</keyword>
<comment type="caution">
    <text evidence="2">The sequence shown here is derived from an EMBL/GenBank/DDBJ whole genome shotgun (WGS) entry which is preliminary data.</text>
</comment>
<keyword evidence="1" id="KW-0812">Transmembrane</keyword>
<evidence type="ECO:0000256" key="1">
    <source>
        <dbReference type="SAM" id="Phobius"/>
    </source>
</evidence>
<gene>
    <name evidence="2" type="ORF">ACFO5O_01225</name>
</gene>
<protein>
    <submittedName>
        <fullName evidence="2">DUF6090 family protein</fullName>
    </submittedName>
</protein>
<name>A0ABV9N0H3_9FLAO</name>
<dbReference type="EMBL" id="JBHSGP010000004">
    <property type="protein sequence ID" value="MFC4720926.1"/>
    <property type="molecule type" value="Genomic_DNA"/>
</dbReference>
<reference evidence="3" key="1">
    <citation type="journal article" date="2019" name="Int. J. Syst. Evol. Microbiol.">
        <title>The Global Catalogue of Microorganisms (GCM) 10K type strain sequencing project: providing services to taxonomists for standard genome sequencing and annotation.</title>
        <authorList>
            <consortium name="The Broad Institute Genomics Platform"/>
            <consortium name="The Broad Institute Genome Sequencing Center for Infectious Disease"/>
            <person name="Wu L."/>
            <person name="Ma J."/>
        </authorList>
    </citation>
    <scope>NUCLEOTIDE SEQUENCE [LARGE SCALE GENOMIC DNA]</scope>
    <source>
        <strain evidence="3">CCUG 63682</strain>
    </source>
</reference>